<keyword evidence="1" id="KW-0732">Signal</keyword>
<dbReference type="RefSeq" id="WP_186505374.1">
    <property type="nucleotide sequence ID" value="NZ_JACNEP010000002.1"/>
</dbReference>
<feature type="signal peptide" evidence="1">
    <location>
        <begin position="1"/>
        <end position="22"/>
    </location>
</feature>
<dbReference type="AlphaFoldDB" id="A0A8J6IM98"/>
<dbReference type="Pfam" id="PF11399">
    <property type="entry name" value="DUF3192"/>
    <property type="match status" value="1"/>
</dbReference>
<reference evidence="2" key="2">
    <citation type="submission" date="2020-08" db="EMBL/GenBank/DDBJ databases">
        <authorList>
            <person name="Lai Q."/>
        </authorList>
    </citation>
    <scope>NUCLEOTIDE SEQUENCE</scope>
    <source>
        <strain evidence="2">S27-2</strain>
    </source>
</reference>
<sequence length="120" mass="13464">MKKSLLVIAAALPLLLSGCVVSVGGDDDNNWHSDWHETARENRDKISNLETGMSLQNVKRKMGVAEYNELYQKDGAEYQVLFYRTRHVTSDGITTKDECTALVFKNGSLFGFGDKAYQEL</sequence>
<keyword evidence="3" id="KW-1185">Reference proteome</keyword>
<evidence type="ECO:0000313" key="2">
    <source>
        <dbReference type="EMBL" id="MBC3764905.1"/>
    </source>
</evidence>
<protein>
    <submittedName>
        <fullName evidence="2">DUF3192 domain-containing protein</fullName>
    </submittedName>
</protein>
<reference evidence="2" key="1">
    <citation type="journal article" date="2018" name="Int. J. Syst. Evol. Microbiol.">
        <title>Neptunicella marina gen. nov., sp. nov., isolated from surface seawater.</title>
        <authorList>
            <person name="Liu X."/>
            <person name="Lai Q."/>
            <person name="Du Y."/>
            <person name="Zhang X."/>
            <person name="Liu Z."/>
            <person name="Sun F."/>
            <person name="Shao Z."/>
        </authorList>
    </citation>
    <scope>NUCLEOTIDE SEQUENCE</scope>
    <source>
        <strain evidence="2">S27-2</strain>
    </source>
</reference>
<feature type="chain" id="PRO_5035171757" evidence="1">
    <location>
        <begin position="23"/>
        <end position="120"/>
    </location>
</feature>
<accession>A0A8J6IM98</accession>
<dbReference type="InterPro" id="IPR021534">
    <property type="entry name" value="DUF3192"/>
</dbReference>
<evidence type="ECO:0000313" key="3">
    <source>
        <dbReference type="Proteomes" id="UP000601768"/>
    </source>
</evidence>
<comment type="caution">
    <text evidence="2">The sequence shown here is derived from an EMBL/GenBank/DDBJ whole genome shotgun (WGS) entry which is preliminary data.</text>
</comment>
<dbReference type="EMBL" id="JACNEP010000002">
    <property type="protein sequence ID" value="MBC3764905.1"/>
    <property type="molecule type" value="Genomic_DNA"/>
</dbReference>
<proteinExistence type="predicted"/>
<evidence type="ECO:0000256" key="1">
    <source>
        <dbReference type="SAM" id="SignalP"/>
    </source>
</evidence>
<name>A0A8J6IM98_9ALTE</name>
<dbReference type="PROSITE" id="PS51257">
    <property type="entry name" value="PROKAR_LIPOPROTEIN"/>
    <property type="match status" value="1"/>
</dbReference>
<dbReference type="Proteomes" id="UP000601768">
    <property type="component" value="Unassembled WGS sequence"/>
</dbReference>
<gene>
    <name evidence="2" type="ORF">H8B19_03390</name>
</gene>
<organism evidence="2 3">
    <name type="scientific">Neptunicella marina</name>
    <dbReference type="NCBI Taxonomy" id="2125989"/>
    <lineage>
        <taxon>Bacteria</taxon>
        <taxon>Pseudomonadati</taxon>
        <taxon>Pseudomonadota</taxon>
        <taxon>Gammaproteobacteria</taxon>
        <taxon>Alteromonadales</taxon>
        <taxon>Alteromonadaceae</taxon>
        <taxon>Neptunicella</taxon>
    </lineage>
</organism>